<reference evidence="1" key="1">
    <citation type="submission" date="2020-09" db="EMBL/GenBank/DDBJ databases">
        <title>Iningainema tapete sp. nov. (Scytonemataceae, Cyanobacteria) from greenhouses in central Florida (USA) produces two types of nodularin with biosynthetic potential for microcystin-LR and anabaenopeptins.</title>
        <authorList>
            <person name="Berthold D.E."/>
            <person name="Lefler F.W."/>
            <person name="Huang I.-S."/>
            <person name="Abdulla H."/>
            <person name="Zimba P.V."/>
            <person name="Laughinghouse H.D. IV."/>
        </authorList>
    </citation>
    <scope>NUCLEOTIDE SEQUENCE</scope>
    <source>
        <strain evidence="1">BLCCT55</strain>
    </source>
</reference>
<organism evidence="1 2">
    <name type="scientific">Iningainema tapete BLCC-T55</name>
    <dbReference type="NCBI Taxonomy" id="2748662"/>
    <lineage>
        <taxon>Bacteria</taxon>
        <taxon>Bacillati</taxon>
        <taxon>Cyanobacteriota</taxon>
        <taxon>Cyanophyceae</taxon>
        <taxon>Nostocales</taxon>
        <taxon>Scytonemataceae</taxon>
        <taxon>Iningainema tapete</taxon>
    </lineage>
</organism>
<dbReference type="Proteomes" id="UP000629098">
    <property type="component" value="Unassembled WGS sequence"/>
</dbReference>
<sequence length="143" mass="15735">MRGVIITDETEDNLLAVNLLDILRLLEPLALNSEWDISGLECFGSSADQLHQLADAKVRVAGRILLELAASLTQIIDGVFSGYLSGTLKPWIIVRAVDGFAYDVRTENEDVLIRIRQNFQKVIDIPCLPEDDEAITKVGAGID</sequence>
<evidence type="ECO:0000313" key="2">
    <source>
        <dbReference type="Proteomes" id="UP000629098"/>
    </source>
</evidence>
<name>A0A8J7C0X3_9CYAN</name>
<keyword evidence="2" id="KW-1185">Reference proteome</keyword>
<dbReference type="EMBL" id="JACXAE010000134">
    <property type="protein sequence ID" value="MBD2778848.1"/>
    <property type="molecule type" value="Genomic_DNA"/>
</dbReference>
<protein>
    <submittedName>
        <fullName evidence="1">Uncharacterized protein</fullName>
    </submittedName>
</protein>
<gene>
    <name evidence="1" type="ORF">ICL16_44095</name>
</gene>
<comment type="caution">
    <text evidence="1">The sequence shown here is derived from an EMBL/GenBank/DDBJ whole genome shotgun (WGS) entry which is preliminary data.</text>
</comment>
<dbReference type="AlphaFoldDB" id="A0A8J7C0X3"/>
<dbReference type="RefSeq" id="WP_190839007.1">
    <property type="nucleotide sequence ID" value="NZ_CAWPPI010000134.1"/>
</dbReference>
<accession>A0A8J7C0X3</accession>
<evidence type="ECO:0000313" key="1">
    <source>
        <dbReference type="EMBL" id="MBD2778848.1"/>
    </source>
</evidence>
<proteinExistence type="predicted"/>